<keyword evidence="1" id="KW-0732">Signal</keyword>
<dbReference type="Proteomes" id="UP001321520">
    <property type="component" value="Chromosome"/>
</dbReference>
<evidence type="ECO:0000313" key="2">
    <source>
        <dbReference type="EMBL" id="WKD48939.1"/>
    </source>
</evidence>
<feature type="signal peptide" evidence="1">
    <location>
        <begin position="1"/>
        <end position="18"/>
    </location>
</feature>
<keyword evidence="3" id="KW-1185">Reference proteome</keyword>
<sequence>MKKYILVALSCISATAFSAEVPKSDITHINPWTPFVDVQMNTPTIDPENCGNSNTYRVDLVDDAGGQAKLSVLLAAFMAGKQVGLVINGCVKGRPKIEAVRLSK</sequence>
<reference evidence="2 3" key="1">
    <citation type="submission" date="2022-05" db="EMBL/GenBank/DDBJ databases">
        <title>Microbulbifer sp. nov., isolated from sponge.</title>
        <authorList>
            <person name="Gao L."/>
        </authorList>
    </citation>
    <scope>NUCLEOTIDE SEQUENCE [LARGE SCALE GENOMIC DNA]</scope>
    <source>
        <strain evidence="2 3">MI-G</strain>
    </source>
</reference>
<evidence type="ECO:0000256" key="1">
    <source>
        <dbReference type="SAM" id="SignalP"/>
    </source>
</evidence>
<evidence type="ECO:0000313" key="3">
    <source>
        <dbReference type="Proteomes" id="UP001321520"/>
    </source>
</evidence>
<dbReference type="EMBL" id="CP098023">
    <property type="protein sequence ID" value="WKD48939.1"/>
    <property type="molecule type" value="Genomic_DNA"/>
</dbReference>
<accession>A0ABY9E7C8</accession>
<protein>
    <submittedName>
        <fullName evidence="2">Uncharacterized protein</fullName>
    </submittedName>
</protein>
<organism evidence="2 3">
    <name type="scientific">Microbulbifer spongiae</name>
    <dbReference type="NCBI Taxonomy" id="2944933"/>
    <lineage>
        <taxon>Bacteria</taxon>
        <taxon>Pseudomonadati</taxon>
        <taxon>Pseudomonadota</taxon>
        <taxon>Gammaproteobacteria</taxon>
        <taxon>Cellvibrionales</taxon>
        <taxon>Microbulbiferaceae</taxon>
        <taxon>Microbulbifer</taxon>
    </lineage>
</organism>
<name>A0ABY9E7C8_9GAMM</name>
<proteinExistence type="predicted"/>
<feature type="chain" id="PRO_5046016240" evidence="1">
    <location>
        <begin position="19"/>
        <end position="104"/>
    </location>
</feature>
<dbReference type="RefSeq" id="WP_301414725.1">
    <property type="nucleotide sequence ID" value="NZ_CP098023.1"/>
</dbReference>
<gene>
    <name evidence="2" type="ORF">M8T91_13695</name>
</gene>